<sequence length="21" mass="2222">MSAFSVINSLIPPCTQEPSAE</sequence>
<dbReference type="AlphaFoldDB" id="A0A0E9TGE1"/>
<evidence type="ECO:0000313" key="1">
    <source>
        <dbReference type="EMBL" id="JAH51975.1"/>
    </source>
</evidence>
<dbReference type="EMBL" id="GBXM01056602">
    <property type="protein sequence ID" value="JAH51975.1"/>
    <property type="molecule type" value="Transcribed_RNA"/>
</dbReference>
<reference evidence="1" key="2">
    <citation type="journal article" date="2015" name="Fish Shellfish Immunol.">
        <title>Early steps in the European eel (Anguilla anguilla)-Vibrio vulnificus interaction in the gills: Role of the RtxA13 toxin.</title>
        <authorList>
            <person name="Callol A."/>
            <person name="Pajuelo D."/>
            <person name="Ebbesson L."/>
            <person name="Teles M."/>
            <person name="MacKenzie S."/>
            <person name="Amaro C."/>
        </authorList>
    </citation>
    <scope>NUCLEOTIDE SEQUENCE</scope>
</reference>
<protein>
    <submittedName>
        <fullName evidence="1">Uncharacterized protein</fullName>
    </submittedName>
</protein>
<name>A0A0E9TGE1_ANGAN</name>
<organism evidence="1">
    <name type="scientific">Anguilla anguilla</name>
    <name type="common">European freshwater eel</name>
    <name type="synonym">Muraena anguilla</name>
    <dbReference type="NCBI Taxonomy" id="7936"/>
    <lineage>
        <taxon>Eukaryota</taxon>
        <taxon>Metazoa</taxon>
        <taxon>Chordata</taxon>
        <taxon>Craniata</taxon>
        <taxon>Vertebrata</taxon>
        <taxon>Euteleostomi</taxon>
        <taxon>Actinopterygii</taxon>
        <taxon>Neopterygii</taxon>
        <taxon>Teleostei</taxon>
        <taxon>Anguilliformes</taxon>
        <taxon>Anguillidae</taxon>
        <taxon>Anguilla</taxon>
    </lineage>
</organism>
<reference evidence="1" key="1">
    <citation type="submission" date="2014-11" db="EMBL/GenBank/DDBJ databases">
        <authorList>
            <person name="Amaro Gonzalez C."/>
        </authorList>
    </citation>
    <scope>NUCLEOTIDE SEQUENCE</scope>
</reference>
<accession>A0A0E9TGE1</accession>
<proteinExistence type="predicted"/>